<proteinExistence type="predicted"/>
<accession>D8R8F4</accession>
<dbReference type="EMBL" id="GL377573">
    <property type="protein sequence ID" value="EFJ31686.1"/>
    <property type="molecule type" value="Genomic_DNA"/>
</dbReference>
<dbReference type="KEGG" id="smo:SELMODRAFT_408476"/>
<keyword evidence="1" id="KW-0472">Membrane</keyword>
<protein>
    <submittedName>
        <fullName evidence="2">Uncharacterized protein</fullName>
    </submittedName>
</protein>
<sequence length="294" mass="33843">MSKVRKFDDKFYDIELLPKVGLCLTDRHSYHVKREKMDRVWDMAQVDQETERLCARDKDLTGYKVAWLWLNTFATLKDRFTVEFSRATTIPMGKWEKLLRAKYKAFCAVSSTLKKAFDVEDKNYNKMLNQKLQKVTGSDLTTKAEVRIFVGNLERDEDKLLRNAKLSKEKSWDLYSIESSLKAGELQYSKATPVTALINGVLSTTTTTCLVEYGKYNFCKEHILDRRSTILTPCKCVYRPFCFVAAFGKGNIFFIVFFTLLHLVCGVLTLSSYLIRVLTISSYLIEAISANPLC</sequence>
<reference evidence="2 3" key="1">
    <citation type="journal article" date="2011" name="Science">
        <title>The Selaginella genome identifies genetic changes associated with the evolution of vascular plants.</title>
        <authorList>
            <person name="Banks J.A."/>
            <person name="Nishiyama T."/>
            <person name="Hasebe M."/>
            <person name="Bowman J.L."/>
            <person name="Gribskov M."/>
            <person name="dePamphilis C."/>
            <person name="Albert V.A."/>
            <person name="Aono N."/>
            <person name="Aoyama T."/>
            <person name="Ambrose B.A."/>
            <person name="Ashton N.W."/>
            <person name="Axtell M.J."/>
            <person name="Barker E."/>
            <person name="Barker M.S."/>
            <person name="Bennetzen J.L."/>
            <person name="Bonawitz N.D."/>
            <person name="Chapple C."/>
            <person name="Cheng C."/>
            <person name="Correa L.G."/>
            <person name="Dacre M."/>
            <person name="DeBarry J."/>
            <person name="Dreyer I."/>
            <person name="Elias M."/>
            <person name="Engstrom E.M."/>
            <person name="Estelle M."/>
            <person name="Feng L."/>
            <person name="Finet C."/>
            <person name="Floyd S.K."/>
            <person name="Frommer W.B."/>
            <person name="Fujita T."/>
            <person name="Gramzow L."/>
            <person name="Gutensohn M."/>
            <person name="Harholt J."/>
            <person name="Hattori M."/>
            <person name="Heyl A."/>
            <person name="Hirai T."/>
            <person name="Hiwatashi Y."/>
            <person name="Ishikawa M."/>
            <person name="Iwata M."/>
            <person name="Karol K.G."/>
            <person name="Koehler B."/>
            <person name="Kolukisaoglu U."/>
            <person name="Kubo M."/>
            <person name="Kurata T."/>
            <person name="Lalonde S."/>
            <person name="Li K."/>
            <person name="Li Y."/>
            <person name="Litt A."/>
            <person name="Lyons E."/>
            <person name="Manning G."/>
            <person name="Maruyama T."/>
            <person name="Michael T.P."/>
            <person name="Mikami K."/>
            <person name="Miyazaki S."/>
            <person name="Morinaga S."/>
            <person name="Murata T."/>
            <person name="Mueller-Roeber B."/>
            <person name="Nelson D.R."/>
            <person name="Obara M."/>
            <person name="Oguri Y."/>
            <person name="Olmstead R.G."/>
            <person name="Onodera N."/>
            <person name="Petersen B.L."/>
            <person name="Pils B."/>
            <person name="Prigge M."/>
            <person name="Rensing S.A."/>
            <person name="Riano-Pachon D.M."/>
            <person name="Roberts A.W."/>
            <person name="Sato Y."/>
            <person name="Scheller H.V."/>
            <person name="Schulz B."/>
            <person name="Schulz C."/>
            <person name="Shakirov E.V."/>
            <person name="Shibagaki N."/>
            <person name="Shinohara N."/>
            <person name="Shippen D.E."/>
            <person name="Soerensen I."/>
            <person name="Sotooka R."/>
            <person name="Sugimoto N."/>
            <person name="Sugita M."/>
            <person name="Sumikawa N."/>
            <person name="Tanurdzic M."/>
            <person name="Theissen G."/>
            <person name="Ulvskov P."/>
            <person name="Wakazuki S."/>
            <person name="Weng J.K."/>
            <person name="Willats W.W."/>
            <person name="Wipf D."/>
            <person name="Wolf P.G."/>
            <person name="Yang L."/>
            <person name="Zimmer A.D."/>
            <person name="Zhu Q."/>
            <person name="Mitros T."/>
            <person name="Hellsten U."/>
            <person name="Loque D."/>
            <person name="Otillar R."/>
            <person name="Salamov A."/>
            <person name="Schmutz J."/>
            <person name="Shapiro H."/>
            <person name="Lindquist E."/>
            <person name="Lucas S."/>
            <person name="Rokhsar D."/>
            <person name="Grigoriev I.V."/>
        </authorList>
    </citation>
    <scope>NUCLEOTIDE SEQUENCE [LARGE SCALE GENOMIC DNA]</scope>
</reference>
<organism evidence="3">
    <name type="scientific">Selaginella moellendorffii</name>
    <name type="common">Spikemoss</name>
    <dbReference type="NCBI Taxonomy" id="88036"/>
    <lineage>
        <taxon>Eukaryota</taxon>
        <taxon>Viridiplantae</taxon>
        <taxon>Streptophyta</taxon>
        <taxon>Embryophyta</taxon>
        <taxon>Tracheophyta</taxon>
        <taxon>Lycopodiopsida</taxon>
        <taxon>Selaginellales</taxon>
        <taxon>Selaginellaceae</taxon>
        <taxon>Selaginella</taxon>
    </lineage>
</organism>
<evidence type="ECO:0000256" key="1">
    <source>
        <dbReference type="SAM" id="Phobius"/>
    </source>
</evidence>
<name>D8R8F4_SELML</name>
<evidence type="ECO:0000313" key="2">
    <source>
        <dbReference type="EMBL" id="EFJ31686.1"/>
    </source>
</evidence>
<keyword evidence="1" id="KW-0812">Transmembrane</keyword>
<dbReference type="Proteomes" id="UP000001514">
    <property type="component" value="Unassembled WGS sequence"/>
</dbReference>
<gene>
    <name evidence="2" type="ORF">SELMODRAFT_408476</name>
</gene>
<keyword evidence="3" id="KW-1185">Reference proteome</keyword>
<evidence type="ECO:0000313" key="3">
    <source>
        <dbReference type="Proteomes" id="UP000001514"/>
    </source>
</evidence>
<dbReference type="Gramene" id="EFJ31686">
    <property type="protein sequence ID" value="EFJ31686"/>
    <property type="gene ID" value="SELMODRAFT_408476"/>
</dbReference>
<dbReference type="HOGENOM" id="CLU_947976_0_0_1"/>
<dbReference type="InParanoid" id="D8R8F4"/>
<dbReference type="AlphaFoldDB" id="D8R8F4"/>
<keyword evidence="1" id="KW-1133">Transmembrane helix</keyword>
<feature type="transmembrane region" description="Helical" evidence="1">
    <location>
        <begin position="252"/>
        <end position="275"/>
    </location>
</feature>